<organism evidence="1">
    <name type="scientific">marine sediment metagenome</name>
    <dbReference type="NCBI Taxonomy" id="412755"/>
    <lineage>
        <taxon>unclassified sequences</taxon>
        <taxon>metagenomes</taxon>
        <taxon>ecological metagenomes</taxon>
    </lineage>
</organism>
<protein>
    <submittedName>
        <fullName evidence="1">Uncharacterized protein</fullName>
    </submittedName>
</protein>
<reference evidence="1" key="1">
    <citation type="journal article" date="2015" name="Nature">
        <title>Complex archaea that bridge the gap between prokaryotes and eukaryotes.</title>
        <authorList>
            <person name="Spang A."/>
            <person name="Saw J.H."/>
            <person name="Jorgensen S.L."/>
            <person name="Zaremba-Niedzwiedzka K."/>
            <person name="Martijn J."/>
            <person name="Lind A.E."/>
            <person name="van Eijk R."/>
            <person name="Schleper C."/>
            <person name="Guy L."/>
            <person name="Ettema T.J."/>
        </authorList>
    </citation>
    <scope>NUCLEOTIDE SEQUENCE</scope>
</reference>
<evidence type="ECO:0000313" key="1">
    <source>
        <dbReference type="EMBL" id="KKN69130.1"/>
    </source>
</evidence>
<dbReference type="EMBL" id="LAZR01000432">
    <property type="protein sequence ID" value="KKN69130.1"/>
    <property type="molecule type" value="Genomic_DNA"/>
</dbReference>
<gene>
    <name evidence="1" type="ORF">LCGC14_0444190</name>
</gene>
<comment type="caution">
    <text evidence="1">The sequence shown here is derived from an EMBL/GenBank/DDBJ whole genome shotgun (WGS) entry which is preliminary data.</text>
</comment>
<accession>A0A0F9SJJ9</accession>
<name>A0A0F9SJJ9_9ZZZZ</name>
<sequence length="71" mass="7717">MIHCFSTVLASLSLPVWMRSSPQLGHLRTILPSVTGFLYAIGMMILSGCRVIPSDSGFDGVFYGLLKNPSE</sequence>
<proteinExistence type="predicted"/>
<dbReference type="AlphaFoldDB" id="A0A0F9SJJ9"/>